<evidence type="ECO:0000313" key="2">
    <source>
        <dbReference type="EMBL" id="KRX32464.1"/>
    </source>
</evidence>
<dbReference type="Proteomes" id="UP000055048">
    <property type="component" value="Unassembled WGS sequence"/>
</dbReference>
<accession>A0A0V0T059</accession>
<proteinExistence type="predicted"/>
<evidence type="ECO:0000313" key="3">
    <source>
        <dbReference type="EMBL" id="KRX32604.1"/>
    </source>
</evidence>
<organism evidence="2 4">
    <name type="scientific">Trichinella murrelli</name>
    <dbReference type="NCBI Taxonomy" id="144512"/>
    <lineage>
        <taxon>Eukaryota</taxon>
        <taxon>Metazoa</taxon>
        <taxon>Ecdysozoa</taxon>
        <taxon>Nematoda</taxon>
        <taxon>Enoplea</taxon>
        <taxon>Dorylaimia</taxon>
        <taxon>Trichinellida</taxon>
        <taxon>Trichinellidae</taxon>
        <taxon>Trichinella</taxon>
    </lineage>
</organism>
<evidence type="ECO:0000313" key="4">
    <source>
        <dbReference type="Proteomes" id="UP000055048"/>
    </source>
</evidence>
<dbReference type="OrthoDB" id="10537664at2759"/>
<protein>
    <submittedName>
        <fullName evidence="2">Uncharacterized protein</fullName>
    </submittedName>
</protein>
<sequence length="89" mass="10108">MTSPLFQSQRKKRRKGGADTNHVAVTYTRLQLEDPRRSTVTIGHVASLCAWVIVVPDRSSCDLLRRLLIPRRNKRSKRLSGVCFVTQSS</sequence>
<comment type="caution">
    <text evidence="2">The sequence shown here is derived from an EMBL/GenBank/DDBJ whole genome shotgun (WGS) entry which is preliminary data.</text>
</comment>
<feature type="region of interest" description="Disordered" evidence="1">
    <location>
        <begin position="1"/>
        <end position="20"/>
    </location>
</feature>
<reference evidence="2 4" key="1">
    <citation type="submission" date="2015-01" db="EMBL/GenBank/DDBJ databases">
        <title>Evolution of Trichinella species and genotypes.</title>
        <authorList>
            <person name="Korhonen P.K."/>
            <person name="Edoardo P."/>
            <person name="Giuseppe L.R."/>
            <person name="Gasser R.B."/>
        </authorList>
    </citation>
    <scope>NUCLEOTIDE SEQUENCE [LARGE SCALE GENOMIC DNA]</scope>
    <source>
        <strain evidence="2">ISS417</strain>
    </source>
</reference>
<evidence type="ECO:0000256" key="1">
    <source>
        <dbReference type="SAM" id="MobiDB-lite"/>
    </source>
</evidence>
<gene>
    <name evidence="2" type="ORF">T05_8273</name>
    <name evidence="3" type="ORF">T05_898</name>
</gene>
<dbReference type="EMBL" id="JYDJ01001191">
    <property type="protein sequence ID" value="KRX32464.1"/>
    <property type="molecule type" value="Genomic_DNA"/>
</dbReference>
<dbReference type="AlphaFoldDB" id="A0A0V0T059"/>
<dbReference type="EMBL" id="JYDJ01001127">
    <property type="protein sequence ID" value="KRX32604.1"/>
    <property type="molecule type" value="Genomic_DNA"/>
</dbReference>
<keyword evidence="4" id="KW-1185">Reference proteome</keyword>
<name>A0A0V0T059_9BILA</name>